<evidence type="ECO:0000313" key="2">
    <source>
        <dbReference type="EMBL" id="TGJ83407.1"/>
    </source>
</evidence>
<dbReference type="OrthoDB" id="4676678at2759"/>
<dbReference type="InterPro" id="IPR016039">
    <property type="entry name" value="Thiolase-like"/>
</dbReference>
<dbReference type="SUPFAM" id="SSF53901">
    <property type="entry name" value="Thiolase-like"/>
    <property type="match status" value="1"/>
</dbReference>
<evidence type="ECO:0000313" key="3">
    <source>
        <dbReference type="Proteomes" id="UP000297716"/>
    </source>
</evidence>
<dbReference type="GO" id="GO:0016746">
    <property type="term" value="F:acyltransferase activity"/>
    <property type="evidence" value="ECO:0007669"/>
    <property type="project" value="InterPro"/>
</dbReference>
<evidence type="ECO:0000259" key="1">
    <source>
        <dbReference type="Pfam" id="PF00109"/>
    </source>
</evidence>
<protein>
    <recommendedName>
        <fullName evidence="1">Beta-ketoacyl synthase-like N-terminal domain-containing protein</fullName>
    </recommendedName>
</protein>
<dbReference type="Pfam" id="PF00109">
    <property type="entry name" value="ketoacyl-synt"/>
    <property type="match status" value="1"/>
</dbReference>
<dbReference type="Gene3D" id="3.40.47.10">
    <property type="match status" value="1"/>
</dbReference>
<dbReference type="STRING" id="37992.A0A4Z0YIV0"/>
<reference evidence="2 3" key="1">
    <citation type="submission" date="2019-03" db="EMBL/GenBank/DDBJ databases">
        <title>Draft genome sequence of Xylaria hypoxylon DSM 108379, a ubiquitous saprotrophic-parasitic fungi on hardwood.</title>
        <authorList>
            <person name="Buettner E."/>
            <person name="Leonhardt S."/>
            <person name="Gebauer A.M."/>
            <person name="Liers C."/>
            <person name="Hofrichter M."/>
            <person name="Kellner H."/>
        </authorList>
    </citation>
    <scope>NUCLEOTIDE SEQUENCE [LARGE SCALE GENOMIC DNA]</scope>
    <source>
        <strain evidence="2 3">DSM 108379</strain>
    </source>
</reference>
<gene>
    <name evidence="2" type="ORF">E0Z10_g5366</name>
</gene>
<name>A0A4Z0YIV0_9PEZI</name>
<feature type="domain" description="Beta-ketoacyl synthase-like N-terminal" evidence="1">
    <location>
        <begin position="75"/>
        <end position="135"/>
    </location>
</feature>
<proteinExistence type="predicted"/>
<accession>A0A4Z0YIV0</accession>
<dbReference type="AlphaFoldDB" id="A0A4Z0YIV0"/>
<comment type="caution">
    <text evidence="2">The sequence shown here is derived from an EMBL/GenBank/DDBJ whole genome shotgun (WGS) entry which is preliminary data.</text>
</comment>
<dbReference type="EMBL" id="SKBN01000095">
    <property type="protein sequence ID" value="TGJ83407.1"/>
    <property type="molecule type" value="Genomic_DNA"/>
</dbReference>
<sequence>MVDFCNSRPEFRFVECSNLNYKTPTRSTVTSEYFGAGTLHHLILKSILVERSNWKKAFMKLLDSLLVNSEPYRTCACQLPDAVDIDSFWSLLRAGKSQHTEVPTERFGFDTPWRAADPRRKWYSNFLEDYDNFDKVQGARMFGRTAAGWDGLTNRNRPEDAKMRKCEHATTLLRVANKRGNPPCHLLLMIEAKETWGLKTIAMMKLLSVPALLGAIALVKADYTGFHFINTTIPTDVTVGTEIFLEWTAKDYTGPFVLSVLAFNVTPKYYTPGPFGLIPAYDTASINLADPPSAAGGKFTWKAKPVDASGTWTSRQFLYQIDAGFPDQSSSSAGAFYLADAS</sequence>
<keyword evidence="3" id="KW-1185">Reference proteome</keyword>
<organism evidence="2 3">
    <name type="scientific">Xylaria hypoxylon</name>
    <dbReference type="NCBI Taxonomy" id="37992"/>
    <lineage>
        <taxon>Eukaryota</taxon>
        <taxon>Fungi</taxon>
        <taxon>Dikarya</taxon>
        <taxon>Ascomycota</taxon>
        <taxon>Pezizomycotina</taxon>
        <taxon>Sordariomycetes</taxon>
        <taxon>Xylariomycetidae</taxon>
        <taxon>Xylariales</taxon>
        <taxon>Xylariaceae</taxon>
        <taxon>Xylaria</taxon>
    </lineage>
</organism>
<dbReference type="Proteomes" id="UP000297716">
    <property type="component" value="Unassembled WGS sequence"/>
</dbReference>
<dbReference type="InterPro" id="IPR014030">
    <property type="entry name" value="Ketoacyl_synth_N"/>
</dbReference>